<dbReference type="GO" id="GO:0046872">
    <property type="term" value="F:metal ion binding"/>
    <property type="evidence" value="ECO:0007669"/>
    <property type="project" value="UniProtKB-KW"/>
</dbReference>
<evidence type="ECO:0000256" key="5">
    <source>
        <dbReference type="PIRNR" id="PIRNR038994"/>
    </source>
</evidence>
<feature type="binding site" evidence="7">
    <location>
        <begin position="217"/>
        <end position="218"/>
    </location>
    <ligand>
        <name>substrate</name>
    </ligand>
</feature>
<evidence type="ECO:0000256" key="7">
    <source>
        <dbReference type="PIRSR" id="PIRSR038994-2"/>
    </source>
</evidence>
<protein>
    <submittedName>
        <fullName evidence="10">N-acetylglucosamine-6-phosphate deacetylase</fullName>
        <ecNumber evidence="10">3.5.1.25</ecNumber>
    </submittedName>
</protein>
<dbReference type="GO" id="GO:0008448">
    <property type="term" value="F:N-acetylglucosamine-6-phosphate deacetylase activity"/>
    <property type="evidence" value="ECO:0007669"/>
    <property type="project" value="UniProtKB-EC"/>
</dbReference>
<evidence type="ECO:0000313" key="11">
    <source>
        <dbReference type="Proteomes" id="UP000321204"/>
    </source>
</evidence>
<dbReference type="PANTHER" id="PTHR11113">
    <property type="entry name" value="N-ACETYLGLUCOSAMINE-6-PHOSPHATE DEACETYLASE"/>
    <property type="match status" value="1"/>
</dbReference>
<dbReference type="NCBIfam" id="TIGR00221">
    <property type="entry name" value="nagA"/>
    <property type="match status" value="1"/>
</dbReference>
<name>A0A5B8UH93_9BACT</name>
<dbReference type="PANTHER" id="PTHR11113:SF14">
    <property type="entry name" value="N-ACETYLGLUCOSAMINE-6-PHOSPHATE DEACETYLASE"/>
    <property type="match status" value="1"/>
</dbReference>
<dbReference type="KEGG" id="fgg:FSB75_08235"/>
<dbReference type="AlphaFoldDB" id="A0A5B8UH93"/>
<feature type="binding site" evidence="7">
    <location>
        <position position="248"/>
    </location>
    <ligand>
        <name>substrate</name>
    </ligand>
</feature>
<accession>A0A5B8UH93</accession>
<dbReference type="Proteomes" id="UP000321204">
    <property type="component" value="Chromosome"/>
</dbReference>
<gene>
    <name evidence="10" type="primary">nagA</name>
    <name evidence="10" type="ORF">FSB75_08235</name>
</gene>
<reference evidence="10 11" key="1">
    <citation type="journal article" date="2015" name="Int. J. Syst. Evol. Microbiol.">
        <title>Flavisolibacter ginsenosidimutans sp. nov., with ginsenoside-converting activity isolated from soil used for cultivating ginseng.</title>
        <authorList>
            <person name="Zhao Y."/>
            <person name="Liu Q."/>
            <person name="Kang M.S."/>
            <person name="Jin F."/>
            <person name="Yu H."/>
            <person name="Im W.T."/>
        </authorList>
    </citation>
    <scope>NUCLEOTIDE SEQUENCE [LARGE SCALE GENOMIC DNA]</scope>
    <source>
        <strain evidence="10 11">Gsoil 636</strain>
    </source>
</reference>
<keyword evidence="2 8" id="KW-0479">Metal-binding</keyword>
<feature type="binding site" evidence="7">
    <location>
        <begin position="296"/>
        <end position="298"/>
    </location>
    <ligand>
        <name>substrate</name>
    </ligand>
</feature>
<proteinExistence type="inferred from homology"/>
<dbReference type="PIRSF" id="PIRSF038994">
    <property type="entry name" value="NagA"/>
    <property type="match status" value="1"/>
</dbReference>
<feature type="binding site" evidence="8">
    <location>
        <position position="214"/>
    </location>
    <ligand>
        <name>Zn(2+)</name>
        <dbReference type="ChEBI" id="CHEBI:29105"/>
    </ligand>
</feature>
<evidence type="ECO:0000313" key="10">
    <source>
        <dbReference type="EMBL" id="QEC55883.1"/>
    </source>
</evidence>
<dbReference type="Pfam" id="PF01979">
    <property type="entry name" value="Amidohydro_1"/>
    <property type="match status" value="1"/>
</dbReference>
<sequence>MIMITALTNGILFTGTERIENKALLFDEEGIREIVGNNKIPTDATIIDCKGVYVAPGLIDLQIYGAGGYLFSAKPSAEALQAITDAIVQSGTTSFLLTLATNSVPIYRDAIHTVRYNPHPALLGLHLEGPYINQEKKGAHLEEFIKVPTTEEVEAMCDEAQGILKMVTLAPEVTDPSVIRLLVNNGVIVSAGHSNATYEEGLKGFEAGIQTVTHFFNAMSSLHHRATGLPGATAVANVYASIIADGIHVDYSTVVLSKKMLGEKLFLITDAVEESSEGPYLHVKTEDRFTLPDGTLSGSKLTLLQAVKNCVQHCSIPLDEALRMASTYPANLLGTQDLGRFEAGAKANILLFDEDFNVLGVYLEGKNQQ</sequence>
<dbReference type="CDD" id="cd00854">
    <property type="entry name" value="NagA"/>
    <property type="match status" value="1"/>
</dbReference>
<feature type="domain" description="Amidohydrolase-related" evidence="9">
    <location>
        <begin position="53"/>
        <end position="366"/>
    </location>
</feature>
<feature type="binding site" evidence="8">
    <location>
        <position position="128"/>
    </location>
    <ligand>
        <name>Zn(2+)</name>
        <dbReference type="ChEBI" id="CHEBI:29105"/>
    </ligand>
</feature>
<feature type="binding site" evidence="7">
    <location>
        <position position="225"/>
    </location>
    <ligand>
        <name>substrate</name>
    </ligand>
</feature>
<dbReference type="GO" id="GO:0006046">
    <property type="term" value="P:N-acetylglucosamine catabolic process"/>
    <property type="evidence" value="ECO:0007669"/>
    <property type="project" value="TreeGrafter"/>
</dbReference>
<evidence type="ECO:0000259" key="9">
    <source>
        <dbReference type="Pfam" id="PF01979"/>
    </source>
</evidence>
<keyword evidence="11" id="KW-1185">Reference proteome</keyword>
<evidence type="ECO:0000256" key="3">
    <source>
        <dbReference type="ARBA" id="ARBA00022801"/>
    </source>
</evidence>
<dbReference type="Gene3D" id="3.20.20.140">
    <property type="entry name" value="Metal-dependent hydrolases"/>
    <property type="match status" value="1"/>
</dbReference>
<keyword evidence="3 5" id="KW-0378">Hydrolase</keyword>
<dbReference type="EC" id="3.5.1.25" evidence="10"/>
<comment type="cofactor">
    <cofactor evidence="8">
        <name>a divalent metal cation</name>
        <dbReference type="ChEBI" id="CHEBI:60240"/>
    </cofactor>
    <text evidence="8">Binds 1 divalent metal cation per subunit.</text>
</comment>
<feature type="binding site" evidence="8">
    <location>
        <position position="193"/>
    </location>
    <ligand>
        <name>Zn(2+)</name>
        <dbReference type="ChEBI" id="CHEBI:29105"/>
    </ligand>
</feature>
<evidence type="ECO:0000256" key="6">
    <source>
        <dbReference type="PIRSR" id="PIRSR038994-1"/>
    </source>
</evidence>
<feature type="binding site" evidence="7">
    <location>
        <position position="139"/>
    </location>
    <ligand>
        <name>substrate</name>
    </ligand>
</feature>
<dbReference type="OrthoDB" id="9776488at2"/>
<dbReference type="InterPro" id="IPR006680">
    <property type="entry name" value="Amidohydro-rel"/>
</dbReference>
<dbReference type="InterPro" id="IPR003764">
    <property type="entry name" value="GlcNAc_6-P_deAcase"/>
</dbReference>
<dbReference type="InterPro" id="IPR011059">
    <property type="entry name" value="Metal-dep_hydrolase_composite"/>
</dbReference>
<evidence type="ECO:0000256" key="4">
    <source>
        <dbReference type="ARBA" id="ARBA00023277"/>
    </source>
</evidence>
<feature type="active site" description="Proton donor/acceptor" evidence="6">
    <location>
        <position position="270"/>
    </location>
</feature>
<dbReference type="InterPro" id="IPR032466">
    <property type="entry name" value="Metal_Hydrolase"/>
</dbReference>
<evidence type="ECO:0000256" key="1">
    <source>
        <dbReference type="ARBA" id="ARBA00010716"/>
    </source>
</evidence>
<dbReference type="SUPFAM" id="SSF51556">
    <property type="entry name" value="Metallo-dependent hydrolases"/>
    <property type="match status" value="1"/>
</dbReference>
<evidence type="ECO:0000256" key="2">
    <source>
        <dbReference type="ARBA" id="ARBA00022723"/>
    </source>
</evidence>
<dbReference type="EMBL" id="CP042433">
    <property type="protein sequence ID" value="QEC55883.1"/>
    <property type="molecule type" value="Genomic_DNA"/>
</dbReference>
<evidence type="ECO:0000256" key="8">
    <source>
        <dbReference type="PIRSR" id="PIRSR038994-3"/>
    </source>
</evidence>
<organism evidence="10 11">
    <name type="scientific">Flavisolibacter ginsenosidimutans</name>
    <dbReference type="NCBI Taxonomy" id="661481"/>
    <lineage>
        <taxon>Bacteria</taxon>
        <taxon>Pseudomonadati</taxon>
        <taxon>Bacteroidota</taxon>
        <taxon>Chitinophagia</taxon>
        <taxon>Chitinophagales</taxon>
        <taxon>Chitinophagaceae</taxon>
        <taxon>Flavisolibacter</taxon>
    </lineage>
</organism>
<keyword evidence="4 5" id="KW-0119">Carbohydrate metabolism</keyword>
<dbReference type="Gene3D" id="2.30.40.10">
    <property type="entry name" value="Urease, subunit C, domain 1"/>
    <property type="match status" value="1"/>
</dbReference>
<comment type="similarity">
    <text evidence="1 5">Belongs to the metallo-dependent hydrolases superfamily. NagA family.</text>
</comment>
<dbReference type="SUPFAM" id="SSF51338">
    <property type="entry name" value="Composite domain of metallo-dependent hydrolases"/>
    <property type="match status" value="1"/>
</dbReference>